<reference evidence="6 7" key="1">
    <citation type="journal article" date="2014" name="PLoS Genet.">
        <title>The Genome of Spironucleus salmonicida Highlights a Fish Pathogen Adapted to Fluctuating Environments.</title>
        <authorList>
            <person name="Xu F."/>
            <person name="Jerlstrom-Hultqvist J."/>
            <person name="Einarsson E."/>
            <person name="Astvaldsson A."/>
            <person name="Svard S.G."/>
            <person name="Andersson J.O."/>
        </authorList>
    </citation>
    <scope>NUCLEOTIDE SEQUENCE</scope>
    <source>
        <strain evidence="7">ATCC 50377</strain>
    </source>
</reference>
<dbReference type="SMART" id="SM01183">
    <property type="entry name" value="EF1G"/>
    <property type="match status" value="1"/>
</dbReference>
<dbReference type="GO" id="GO:0005737">
    <property type="term" value="C:cytoplasm"/>
    <property type="evidence" value="ECO:0007669"/>
    <property type="project" value="TreeGrafter"/>
</dbReference>
<dbReference type="PROSITE" id="PS50040">
    <property type="entry name" value="EF1G_C"/>
    <property type="match status" value="1"/>
</dbReference>
<dbReference type="EMBL" id="KI546089">
    <property type="protein sequence ID" value="EST45836.1"/>
    <property type="molecule type" value="Genomic_DNA"/>
</dbReference>
<dbReference type="OrthoDB" id="249703at2759"/>
<accession>V6LQ48</accession>
<evidence type="ECO:0000313" key="6">
    <source>
        <dbReference type="EMBL" id="EST45836.1"/>
    </source>
</evidence>
<dbReference type="InterPro" id="IPR036282">
    <property type="entry name" value="Glutathione-S-Trfase_C_sf"/>
</dbReference>
<feature type="domain" description="EF-1-gamma C-terminal" evidence="4">
    <location>
        <begin position="206"/>
        <end position="377"/>
    </location>
</feature>
<dbReference type="InterPro" id="IPR036433">
    <property type="entry name" value="EF1B_G_C_sf"/>
</dbReference>
<dbReference type="GO" id="GO:0003746">
    <property type="term" value="F:translation elongation factor activity"/>
    <property type="evidence" value="ECO:0007669"/>
    <property type="project" value="UniProtKB-UniRule"/>
</dbReference>
<reference evidence="7" key="2">
    <citation type="submission" date="2020-12" db="EMBL/GenBank/DDBJ databases">
        <title>New Spironucleus salmonicida genome in near-complete chromosomes.</title>
        <authorList>
            <person name="Xu F."/>
            <person name="Kurt Z."/>
            <person name="Jimenez-Gonzalez A."/>
            <person name="Astvaldsson A."/>
            <person name="Andersson J.O."/>
            <person name="Svard S.G."/>
        </authorList>
    </citation>
    <scope>NUCLEOTIDE SEQUENCE</scope>
    <source>
        <strain evidence="7">ATCC 50377</strain>
    </source>
</reference>
<dbReference type="Pfam" id="PF00043">
    <property type="entry name" value="GST_C"/>
    <property type="match status" value="1"/>
</dbReference>
<sequence length="384" mass="43801">MKFTYSCQLTANPIKILAAFFNLKIDFEESKCGCTVPTLVDGEVTVRYMPAILRYIGVKSHCGCYYDRNIAQKANVDSWLDAVQSLANKSCNLIAICKDEKIFSEAAAKNALDQVEKCLTWISDYLAMHTFLVDERISIADVYLVSLLKCYINRYVQKSDKKLIHLMRYAQTVAAVGPIASIIGAFEYATAAFPCALIVTAPVVAAAAPAAKVAKYTYSTDLNAWKRFYKNLKWDQGEDFSDNFWNNVYKPEELSLWLMVYKFPENFLEDWKTKNLITVLVQRLRGEKAERDSFANMIVVKNEAESHFQVIGVVLMPKNDDVVIPEWSECSGIASFDWIRIEDTEKPEVREFIHRVWCWDEEKDMVYHGVNYGKCADGNGETFV</sequence>
<dbReference type="InterPro" id="IPR010987">
    <property type="entry name" value="Glutathione-S-Trfase_C-like"/>
</dbReference>
<feature type="domain" description="GST C-terminal" evidence="5">
    <location>
        <begin position="69"/>
        <end position="192"/>
    </location>
</feature>
<proteinExistence type="predicted"/>
<dbReference type="Gene3D" id="1.20.1050.10">
    <property type="match status" value="1"/>
</dbReference>
<dbReference type="Pfam" id="PF00647">
    <property type="entry name" value="EF1G"/>
    <property type="match status" value="1"/>
</dbReference>
<dbReference type="SUPFAM" id="SSF47616">
    <property type="entry name" value="GST C-terminal domain-like"/>
    <property type="match status" value="1"/>
</dbReference>
<protein>
    <submittedName>
        <fullName evidence="6">Elongation factor 1-gamma</fullName>
    </submittedName>
</protein>
<dbReference type="Proteomes" id="UP000018208">
    <property type="component" value="Unassembled WGS sequence"/>
</dbReference>
<evidence type="ECO:0000313" key="8">
    <source>
        <dbReference type="Proteomes" id="UP000018208"/>
    </source>
</evidence>
<dbReference type="AlphaFoldDB" id="V6LQ48"/>
<keyword evidence="1 3" id="KW-0251">Elongation factor</keyword>
<evidence type="ECO:0000313" key="7">
    <source>
        <dbReference type="EMBL" id="KAH0576435.1"/>
    </source>
</evidence>
<evidence type="ECO:0000256" key="2">
    <source>
        <dbReference type="ARBA" id="ARBA00022917"/>
    </source>
</evidence>
<dbReference type="SUPFAM" id="SSF89942">
    <property type="entry name" value="eEF1-gamma domain"/>
    <property type="match status" value="1"/>
</dbReference>
<evidence type="ECO:0000259" key="4">
    <source>
        <dbReference type="PROSITE" id="PS50040"/>
    </source>
</evidence>
<evidence type="ECO:0000256" key="3">
    <source>
        <dbReference type="PROSITE-ProRule" id="PRU00519"/>
    </source>
</evidence>
<evidence type="ECO:0000256" key="1">
    <source>
        <dbReference type="ARBA" id="ARBA00022768"/>
    </source>
</evidence>
<keyword evidence="8" id="KW-1185">Reference proteome</keyword>
<dbReference type="PROSITE" id="PS50405">
    <property type="entry name" value="GST_CTER"/>
    <property type="match status" value="1"/>
</dbReference>
<organism evidence="6">
    <name type="scientific">Spironucleus salmonicida</name>
    <dbReference type="NCBI Taxonomy" id="348837"/>
    <lineage>
        <taxon>Eukaryota</taxon>
        <taxon>Metamonada</taxon>
        <taxon>Diplomonadida</taxon>
        <taxon>Hexamitidae</taxon>
        <taxon>Hexamitinae</taxon>
        <taxon>Spironucleus</taxon>
    </lineage>
</organism>
<evidence type="ECO:0000259" key="5">
    <source>
        <dbReference type="PROSITE" id="PS50405"/>
    </source>
</evidence>
<dbReference type="GO" id="GO:0005634">
    <property type="term" value="C:nucleus"/>
    <property type="evidence" value="ECO:0007669"/>
    <property type="project" value="TreeGrafter"/>
</dbReference>
<dbReference type="InterPro" id="IPR050802">
    <property type="entry name" value="EF-GSTs"/>
</dbReference>
<keyword evidence="2 3" id="KW-0648">Protein biosynthesis</keyword>
<gene>
    <name evidence="6" type="ORF">SS50377_14411</name>
    <name evidence="7" type="ORF">SS50377_21999</name>
</gene>
<name>V6LQ48_9EUKA</name>
<dbReference type="VEuPathDB" id="GiardiaDB:SS50377_21999"/>
<dbReference type="PANTHER" id="PTHR43986">
    <property type="entry name" value="ELONGATION FACTOR 1-GAMMA"/>
    <property type="match status" value="1"/>
</dbReference>
<dbReference type="PANTHER" id="PTHR43986:SF1">
    <property type="entry name" value="ELONGATION FACTOR 1-GAMMA"/>
    <property type="match status" value="1"/>
</dbReference>
<dbReference type="EMBL" id="AUWU02000002">
    <property type="protein sequence ID" value="KAH0576435.1"/>
    <property type="molecule type" value="Genomic_DNA"/>
</dbReference>
<dbReference type="Gene3D" id="3.30.70.1010">
    <property type="entry name" value="Translation elongation factor EF1B, gamma chain, conserved domain"/>
    <property type="match status" value="1"/>
</dbReference>
<dbReference type="InterPro" id="IPR004046">
    <property type="entry name" value="GST_C"/>
</dbReference>
<dbReference type="InterPro" id="IPR001662">
    <property type="entry name" value="EF1B_G_C"/>
</dbReference>